<name>A0ABU6KBW0_9BACI</name>
<organism evidence="1 2">
    <name type="scientific">Virgibacillus tibetensis</name>
    <dbReference type="NCBI Taxonomy" id="3042313"/>
    <lineage>
        <taxon>Bacteria</taxon>
        <taxon>Bacillati</taxon>
        <taxon>Bacillota</taxon>
        <taxon>Bacilli</taxon>
        <taxon>Bacillales</taxon>
        <taxon>Bacillaceae</taxon>
        <taxon>Virgibacillus</taxon>
    </lineage>
</organism>
<keyword evidence="2" id="KW-1185">Reference proteome</keyword>
<proteinExistence type="predicted"/>
<dbReference type="Proteomes" id="UP001335737">
    <property type="component" value="Unassembled WGS sequence"/>
</dbReference>
<protein>
    <submittedName>
        <fullName evidence="1">Uncharacterized protein</fullName>
    </submittedName>
</protein>
<evidence type="ECO:0000313" key="1">
    <source>
        <dbReference type="EMBL" id="MEC5422400.1"/>
    </source>
</evidence>
<comment type="caution">
    <text evidence="1">The sequence shown here is derived from an EMBL/GenBank/DDBJ whole genome shotgun (WGS) entry which is preliminary data.</text>
</comment>
<sequence>MRKDELTKFAQELRDLEIKYGVEVCSDNYFTRAVIVDVRDKNGFSYHYKAGDINLDLNVYSENEDME</sequence>
<gene>
    <name evidence="1" type="ORF">QGM71_02705</name>
</gene>
<accession>A0ABU6KBW0</accession>
<dbReference type="EMBL" id="JARZFX010000001">
    <property type="protein sequence ID" value="MEC5422400.1"/>
    <property type="molecule type" value="Genomic_DNA"/>
</dbReference>
<reference evidence="1 2" key="1">
    <citation type="journal article" date="2024" name="Int. J. Syst. Evol. Microbiol.">
        <title>Virgibacillus tibetensis sp. nov., isolated from salt lake on the Tibetan Plateau of China.</title>
        <authorList>
            <person name="Phurbu D."/>
            <person name="Liu Z.-X."/>
            <person name="Wang R."/>
            <person name="Zheng Y.-Y."/>
            <person name="Liu H.-C."/>
            <person name="Zhou Y.-G."/>
            <person name="Yu Y.-J."/>
            <person name="Li A.-H."/>
        </authorList>
    </citation>
    <scope>NUCLEOTIDE SEQUENCE [LARGE SCALE GENOMIC DNA]</scope>
    <source>
        <strain evidence="1 2">C22-A2</strain>
    </source>
</reference>
<evidence type="ECO:0000313" key="2">
    <source>
        <dbReference type="Proteomes" id="UP001335737"/>
    </source>
</evidence>
<dbReference type="RefSeq" id="WP_327605965.1">
    <property type="nucleotide sequence ID" value="NZ_JARZFX010000001.1"/>
</dbReference>